<comment type="caution">
    <text evidence="1">The sequence shown here is derived from an EMBL/GenBank/DDBJ whole genome shotgun (WGS) entry which is preliminary data.</text>
</comment>
<evidence type="ECO:0000313" key="1">
    <source>
        <dbReference type="EMBL" id="CAK5084778.1"/>
    </source>
</evidence>
<dbReference type="EMBL" id="CAVMJV010000054">
    <property type="protein sequence ID" value="CAK5084778.1"/>
    <property type="molecule type" value="Genomic_DNA"/>
</dbReference>
<reference evidence="1" key="1">
    <citation type="submission" date="2023-11" db="EMBL/GenBank/DDBJ databases">
        <authorList>
            <person name="Poullet M."/>
        </authorList>
    </citation>
    <scope>NUCLEOTIDE SEQUENCE</scope>
    <source>
        <strain evidence="1">E1834</strain>
    </source>
</reference>
<dbReference type="Proteomes" id="UP001497535">
    <property type="component" value="Unassembled WGS sequence"/>
</dbReference>
<name>A0ACB1A100_MELEN</name>
<gene>
    <name evidence="1" type="ORF">MENTE1834_LOCUS32183</name>
</gene>
<accession>A0ACB1A100</accession>
<sequence length="88" mass="9814">MRRRRSAARESPFLGDIVHISSFGREERFNTSKYSSVSSTAAPRQRMRSRSAGRQSACLTGVSATNPLYNTTSSTTKTKITEKIKEKV</sequence>
<proteinExistence type="predicted"/>
<organism evidence="1 2">
    <name type="scientific">Meloidogyne enterolobii</name>
    <name type="common">Root-knot nematode worm</name>
    <name type="synonym">Meloidogyne mayaguensis</name>
    <dbReference type="NCBI Taxonomy" id="390850"/>
    <lineage>
        <taxon>Eukaryota</taxon>
        <taxon>Metazoa</taxon>
        <taxon>Ecdysozoa</taxon>
        <taxon>Nematoda</taxon>
        <taxon>Chromadorea</taxon>
        <taxon>Rhabditida</taxon>
        <taxon>Tylenchina</taxon>
        <taxon>Tylenchomorpha</taxon>
        <taxon>Tylenchoidea</taxon>
        <taxon>Meloidogynidae</taxon>
        <taxon>Meloidogyninae</taxon>
        <taxon>Meloidogyne</taxon>
    </lineage>
</organism>
<protein>
    <submittedName>
        <fullName evidence="1">Uncharacterized protein</fullName>
    </submittedName>
</protein>
<keyword evidence="2" id="KW-1185">Reference proteome</keyword>
<evidence type="ECO:0000313" key="2">
    <source>
        <dbReference type="Proteomes" id="UP001497535"/>
    </source>
</evidence>